<keyword evidence="4" id="KW-0520">NAD</keyword>
<dbReference type="OrthoDB" id="9815791at2"/>
<dbReference type="GO" id="GO:0004022">
    <property type="term" value="F:alcohol dehydrogenase (NAD+) activity"/>
    <property type="evidence" value="ECO:0007669"/>
    <property type="project" value="TreeGrafter"/>
</dbReference>
<evidence type="ECO:0000313" key="7">
    <source>
        <dbReference type="EMBL" id="PPQ35390.1"/>
    </source>
</evidence>
<dbReference type="EMBL" id="NHRY01000074">
    <property type="protein sequence ID" value="PPQ35390.1"/>
    <property type="molecule type" value="Genomic_DNA"/>
</dbReference>
<dbReference type="GO" id="GO:0046872">
    <property type="term" value="F:metal ion binding"/>
    <property type="evidence" value="ECO:0007669"/>
    <property type="project" value="InterPro"/>
</dbReference>
<dbReference type="PANTHER" id="PTHR11496:SF102">
    <property type="entry name" value="ALCOHOL DEHYDROGENASE 4"/>
    <property type="match status" value="1"/>
</dbReference>
<keyword evidence="3" id="KW-0560">Oxidoreductase</keyword>
<evidence type="ECO:0000256" key="4">
    <source>
        <dbReference type="ARBA" id="ARBA00023027"/>
    </source>
</evidence>
<feature type="domain" description="Alcohol dehydrogenase iron-type/glycerol dehydrogenase GldA" evidence="5">
    <location>
        <begin position="3"/>
        <end position="180"/>
    </location>
</feature>
<dbReference type="Gene3D" id="1.20.1090.10">
    <property type="entry name" value="Dehydroquinate synthase-like - alpha domain"/>
    <property type="match status" value="1"/>
</dbReference>
<sequence>MDRVVYGIPLAEALADEITRLGARAVYVLASGTLNRETDVVDTVRHVLGNRLAGLCARIGAHTPRTDVVAAANEARAARADWLLTVGGGSVTDAAKMIGLCLGNDVTAPAQLDAFRAVITADGKTERPPVRSPALRSIDVPTTLSAGEYTAMAGCTDTVRHVKESYAHPLMMPHTVILDPAVTVHTPAWLFLSTGIRAVDHAVEDICSINPAPFSDGTSLHALRLLSTGLPRVKANPGDLDARLDCQLGAWMSIMGSQNGVSKGASHGIGHVLGGTANVPHGYTSCVMLPHVLRFNEPVNAARQKWVSEALGQPDQPAADAVAALIAGLGLPRTLREVGVTADQLDVIAKGSMHDRWVHTNPRKIDGSATVRALLDAAW</sequence>
<accession>A0A2S6NKD4</accession>
<evidence type="ECO:0000256" key="2">
    <source>
        <dbReference type="ARBA" id="ARBA00007358"/>
    </source>
</evidence>
<dbReference type="Pfam" id="PF00465">
    <property type="entry name" value="Fe-ADH"/>
    <property type="match status" value="1"/>
</dbReference>
<dbReference type="PANTHER" id="PTHR11496">
    <property type="entry name" value="ALCOHOL DEHYDROGENASE"/>
    <property type="match status" value="1"/>
</dbReference>
<evidence type="ECO:0000256" key="3">
    <source>
        <dbReference type="ARBA" id="ARBA00023002"/>
    </source>
</evidence>
<organism evidence="7 8">
    <name type="scientific">Rhodopila globiformis</name>
    <name type="common">Rhodopseudomonas globiformis</name>
    <dbReference type="NCBI Taxonomy" id="1071"/>
    <lineage>
        <taxon>Bacteria</taxon>
        <taxon>Pseudomonadati</taxon>
        <taxon>Pseudomonadota</taxon>
        <taxon>Alphaproteobacteria</taxon>
        <taxon>Acetobacterales</taxon>
        <taxon>Acetobacteraceae</taxon>
        <taxon>Rhodopila</taxon>
    </lineage>
</organism>
<dbReference type="AlphaFoldDB" id="A0A2S6NKD4"/>
<reference evidence="7 8" key="1">
    <citation type="journal article" date="2018" name="Arch. Microbiol.">
        <title>New insights into the metabolic potential of the phototrophic purple bacterium Rhodopila globiformis DSM 161(T) from its draft genome sequence and evidence for a vanadium-dependent nitrogenase.</title>
        <authorList>
            <person name="Imhoff J.F."/>
            <person name="Rahn T."/>
            <person name="Kunzel S."/>
            <person name="Neulinger S.C."/>
        </authorList>
    </citation>
    <scope>NUCLEOTIDE SEQUENCE [LARGE SCALE GENOMIC DNA]</scope>
    <source>
        <strain evidence="7 8">DSM 161</strain>
    </source>
</reference>
<dbReference type="CDD" id="cd08192">
    <property type="entry name" value="MAR-like"/>
    <property type="match status" value="1"/>
</dbReference>
<dbReference type="InterPro" id="IPR001670">
    <property type="entry name" value="ADH_Fe/GldA"/>
</dbReference>
<comment type="cofactor">
    <cofactor evidence="1">
        <name>Fe cation</name>
        <dbReference type="ChEBI" id="CHEBI:24875"/>
    </cofactor>
</comment>
<dbReference type="Proteomes" id="UP000239724">
    <property type="component" value="Unassembled WGS sequence"/>
</dbReference>
<comment type="similarity">
    <text evidence="2">Belongs to the iron-containing alcohol dehydrogenase family.</text>
</comment>
<dbReference type="InterPro" id="IPR018211">
    <property type="entry name" value="ADH_Fe_CS"/>
</dbReference>
<dbReference type="InterPro" id="IPR056798">
    <property type="entry name" value="ADH_Fe_C"/>
</dbReference>
<proteinExistence type="inferred from homology"/>
<comment type="caution">
    <text evidence="7">The sequence shown here is derived from an EMBL/GenBank/DDBJ whole genome shotgun (WGS) entry which is preliminary data.</text>
</comment>
<dbReference type="Pfam" id="PF25137">
    <property type="entry name" value="ADH_Fe_C"/>
    <property type="match status" value="1"/>
</dbReference>
<keyword evidence="8" id="KW-1185">Reference proteome</keyword>
<name>A0A2S6NKD4_RHOGL</name>
<dbReference type="PROSITE" id="PS00060">
    <property type="entry name" value="ADH_IRON_2"/>
    <property type="match status" value="1"/>
</dbReference>
<evidence type="ECO:0000313" key="8">
    <source>
        <dbReference type="Proteomes" id="UP000239724"/>
    </source>
</evidence>
<feature type="domain" description="Fe-containing alcohol dehydrogenase-like C-terminal" evidence="6">
    <location>
        <begin position="193"/>
        <end position="378"/>
    </location>
</feature>
<protein>
    <submittedName>
        <fullName evidence="7">Alcohol dehydrogenase</fullName>
    </submittedName>
</protein>
<gene>
    <name evidence="7" type="ORF">CCS01_07610</name>
</gene>
<evidence type="ECO:0000256" key="1">
    <source>
        <dbReference type="ARBA" id="ARBA00001962"/>
    </source>
</evidence>
<dbReference type="Gene3D" id="3.40.50.1970">
    <property type="match status" value="1"/>
</dbReference>
<dbReference type="InterPro" id="IPR039697">
    <property type="entry name" value="Alcohol_dehydrogenase_Fe"/>
</dbReference>
<dbReference type="SUPFAM" id="SSF56796">
    <property type="entry name" value="Dehydroquinate synthase-like"/>
    <property type="match status" value="1"/>
</dbReference>
<evidence type="ECO:0000259" key="6">
    <source>
        <dbReference type="Pfam" id="PF25137"/>
    </source>
</evidence>
<evidence type="ECO:0000259" key="5">
    <source>
        <dbReference type="Pfam" id="PF00465"/>
    </source>
</evidence>